<dbReference type="EMBL" id="HACG01036020">
    <property type="protein sequence ID" value="CEK82885.1"/>
    <property type="molecule type" value="Transcribed_RNA"/>
</dbReference>
<feature type="non-terminal residue" evidence="1">
    <location>
        <position position="57"/>
    </location>
</feature>
<accession>A0A0B7ASI6</accession>
<dbReference type="AlphaFoldDB" id="A0A0B7ASI6"/>
<organism evidence="1">
    <name type="scientific">Arion vulgaris</name>
    <dbReference type="NCBI Taxonomy" id="1028688"/>
    <lineage>
        <taxon>Eukaryota</taxon>
        <taxon>Metazoa</taxon>
        <taxon>Spiralia</taxon>
        <taxon>Lophotrochozoa</taxon>
        <taxon>Mollusca</taxon>
        <taxon>Gastropoda</taxon>
        <taxon>Heterobranchia</taxon>
        <taxon>Euthyneura</taxon>
        <taxon>Panpulmonata</taxon>
        <taxon>Eupulmonata</taxon>
        <taxon>Stylommatophora</taxon>
        <taxon>Helicina</taxon>
        <taxon>Arionoidea</taxon>
        <taxon>Arionidae</taxon>
        <taxon>Arion</taxon>
    </lineage>
</organism>
<sequence>MTGDGVTYYKMVYWWNQMLNSVIPHPRSRSTKAFSSSAWYHGHGNPLVRFHEHRKSG</sequence>
<protein>
    <submittedName>
        <fullName evidence="1">Uncharacterized protein</fullName>
    </submittedName>
</protein>
<evidence type="ECO:0000313" key="1">
    <source>
        <dbReference type="EMBL" id="CEK82885.1"/>
    </source>
</evidence>
<name>A0A0B7ASI6_9EUPU</name>
<proteinExistence type="predicted"/>
<gene>
    <name evidence="1" type="primary">ORF134065</name>
</gene>
<reference evidence="1" key="1">
    <citation type="submission" date="2014-12" db="EMBL/GenBank/DDBJ databases">
        <title>Insight into the proteome of Arion vulgaris.</title>
        <authorList>
            <person name="Aradska J."/>
            <person name="Bulat T."/>
            <person name="Smidak R."/>
            <person name="Sarate P."/>
            <person name="Gangsoo J."/>
            <person name="Sialana F."/>
            <person name="Bilban M."/>
            <person name="Lubec G."/>
        </authorList>
    </citation>
    <scope>NUCLEOTIDE SEQUENCE</scope>
    <source>
        <tissue evidence="1">Skin</tissue>
    </source>
</reference>